<keyword evidence="22" id="KW-1185">Reference proteome</keyword>
<evidence type="ECO:0000256" key="12">
    <source>
        <dbReference type="ARBA" id="ARBA00023136"/>
    </source>
</evidence>
<dbReference type="Proteomes" id="UP000594454">
    <property type="component" value="Chromosome 1"/>
</dbReference>
<dbReference type="PANTHER" id="PTHR46059">
    <property type="entry name" value="BETA-GALACTOSIDE ALPHA-2,6-SIALYLTRANSFERASE"/>
    <property type="match status" value="1"/>
</dbReference>
<keyword evidence="11" id="KW-0333">Golgi apparatus</keyword>
<dbReference type="Pfam" id="PF00777">
    <property type="entry name" value="Glyco_transf_29"/>
    <property type="match status" value="1"/>
</dbReference>
<evidence type="ECO:0000256" key="4">
    <source>
        <dbReference type="ARBA" id="ARBA00006003"/>
    </source>
</evidence>
<name>A0A7R8UC02_HERIL</name>
<comment type="subcellular location">
    <subcellularLocation>
        <location evidence="1">Golgi apparatus</location>
        <location evidence="1">Golgi stack membrane</location>
        <topology evidence="1">Single-pass type II membrane protein</topology>
    </subcellularLocation>
    <subcellularLocation>
        <location evidence="2">Secreted</location>
    </subcellularLocation>
</comment>
<keyword evidence="12" id="KW-0472">Membrane</keyword>
<keyword evidence="5" id="KW-0964">Secreted</keyword>
<evidence type="ECO:0000256" key="11">
    <source>
        <dbReference type="ARBA" id="ARBA00023034"/>
    </source>
</evidence>
<evidence type="ECO:0000256" key="20">
    <source>
        <dbReference type="ARBA" id="ARBA00080062"/>
    </source>
</evidence>
<dbReference type="FunFam" id="3.90.1480.20:FF:000012">
    <property type="entry name" value="ST6 beta-galactoside alpha-2,6-sialyltransferase 1"/>
    <property type="match status" value="1"/>
</dbReference>
<dbReference type="EC" id="2.4.3.1" evidence="16"/>
<dbReference type="CDD" id="cd23968">
    <property type="entry name" value="GT29_ST6GAL1_2"/>
    <property type="match status" value="1"/>
</dbReference>
<keyword evidence="14" id="KW-0325">Glycoprotein</keyword>
<dbReference type="AlphaFoldDB" id="A0A7R8UC02"/>
<evidence type="ECO:0000313" key="21">
    <source>
        <dbReference type="EMBL" id="CAD7077980.1"/>
    </source>
</evidence>
<keyword evidence="6" id="KW-0328">Glycosyltransferase</keyword>
<keyword evidence="7" id="KW-0808">Transferase</keyword>
<evidence type="ECO:0000256" key="2">
    <source>
        <dbReference type="ARBA" id="ARBA00004613"/>
    </source>
</evidence>
<evidence type="ECO:0000256" key="17">
    <source>
        <dbReference type="ARBA" id="ARBA00069321"/>
    </source>
</evidence>
<comment type="pathway">
    <text evidence="3">Protein modification; protein glycosylation.</text>
</comment>
<evidence type="ECO:0000256" key="1">
    <source>
        <dbReference type="ARBA" id="ARBA00004447"/>
    </source>
</evidence>
<dbReference type="OrthoDB" id="10264956at2759"/>
<accession>A0A7R8UC02</accession>
<dbReference type="InParanoid" id="A0A7R8UC02"/>
<dbReference type="FunCoup" id="A0A7R8UC02">
    <property type="interactions" value="17"/>
</dbReference>
<gene>
    <name evidence="21" type="ORF">HERILL_LOCUS1276</name>
</gene>
<evidence type="ECO:0000256" key="7">
    <source>
        <dbReference type="ARBA" id="ARBA00022679"/>
    </source>
</evidence>
<dbReference type="PANTHER" id="PTHR46059:SF1">
    <property type="entry name" value="BETA-GALACTOSIDE ALPHA-2,6-SIALYLTRANSFERASE"/>
    <property type="match status" value="1"/>
</dbReference>
<sequence length="303" mass="35294">MIVNEPNFYNVDYRRKYHSRWDFREAMMDYDDGSMATCMVMKAKVRILRKRDPPMNKLPLGKFFPKRKLFKMFQEIRSCAIVSSAGSMRNSRLGHFIDLHDIVMRFNNAPVEGFEEDVGTKTTIRVVNSQVVSKAEFNFVNSPIFQNITIAAWDPGKYNVTLKDWLENADFNLFVNYEKFRKRYPKSNAYLIDPQSIWKLWDQLQGFTRTPIRCNPPSSGFIGLALLLPHCPYVDFIEYVPSTRLNGRCHYYSDEINSACTFGAWHPLAAEKLMTLKMNVADDYATFQNGIIRIRRPEPKSCS</sequence>
<dbReference type="GO" id="GO:0032580">
    <property type="term" value="C:Golgi cisterna membrane"/>
    <property type="evidence" value="ECO:0007669"/>
    <property type="project" value="UniProtKB-SubCell"/>
</dbReference>
<organism evidence="21 22">
    <name type="scientific">Hermetia illucens</name>
    <name type="common">Black soldier fly</name>
    <dbReference type="NCBI Taxonomy" id="343691"/>
    <lineage>
        <taxon>Eukaryota</taxon>
        <taxon>Metazoa</taxon>
        <taxon>Ecdysozoa</taxon>
        <taxon>Arthropoda</taxon>
        <taxon>Hexapoda</taxon>
        <taxon>Insecta</taxon>
        <taxon>Pterygota</taxon>
        <taxon>Neoptera</taxon>
        <taxon>Endopterygota</taxon>
        <taxon>Diptera</taxon>
        <taxon>Brachycera</taxon>
        <taxon>Stratiomyomorpha</taxon>
        <taxon>Stratiomyidae</taxon>
        <taxon>Hermetiinae</taxon>
        <taxon>Hermetia</taxon>
    </lineage>
</organism>
<dbReference type="GO" id="GO:0097503">
    <property type="term" value="P:sialylation"/>
    <property type="evidence" value="ECO:0007669"/>
    <property type="project" value="TreeGrafter"/>
</dbReference>
<comment type="catalytic activity">
    <reaction evidence="15">
        <text>a beta-D-galactoside + CMP-N-acetyl-beta-neuraminate = an N-acetyl-alpha-neuraminyl-(2-&gt;6)-beta-D-galactosyl derivative + CMP + H(+)</text>
        <dbReference type="Rhea" id="RHEA:52104"/>
        <dbReference type="ChEBI" id="CHEBI:15378"/>
        <dbReference type="ChEBI" id="CHEBI:28034"/>
        <dbReference type="ChEBI" id="CHEBI:57812"/>
        <dbReference type="ChEBI" id="CHEBI:60377"/>
        <dbReference type="ChEBI" id="CHEBI:136398"/>
        <dbReference type="EC" id="2.4.3.1"/>
    </reaction>
</comment>
<dbReference type="InterPro" id="IPR038578">
    <property type="entry name" value="GT29-like_sf"/>
</dbReference>
<keyword evidence="13" id="KW-1015">Disulfide bond</keyword>
<evidence type="ECO:0000256" key="6">
    <source>
        <dbReference type="ARBA" id="ARBA00022676"/>
    </source>
</evidence>
<proteinExistence type="inferred from homology"/>
<evidence type="ECO:0000256" key="5">
    <source>
        <dbReference type="ARBA" id="ARBA00022525"/>
    </source>
</evidence>
<evidence type="ECO:0000256" key="13">
    <source>
        <dbReference type="ARBA" id="ARBA00023157"/>
    </source>
</evidence>
<dbReference type="EMBL" id="LR899009">
    <property type="protein sequence ID" value="CAD7077980.1"/>
    <property type="molecule type" value="Genomic_DNA"/>
</dbReference>
<evidence type="ECO:0000256" key="19">
    <source>
        <dbReference type="ARBA" id="ARBA00076676"/>
    </source>
</evidence>
<evidence type="ECO:0000256" key="8">
    <source>
        <dbReference type="ARBA" id="ARBA00022692"/>
    </source>
</evidence>
<dbReference type="InterPro" id="IPR001675">
    <property type="entry name" value="Glyco_trans_29"/>
</dbReference>
<dbReference type="GO" id="GO:0003835">
    <property type="term" value="F:beta-galactoside alpha-2,6-sialyltransferase activity"/>
    <property type="evidence" value="ECO:0007669"/>
    <property type="project" value="UniProtKB-EC"/>
</dbReference>
<evidence type="ECO:0000256" key="14">
    <source>
        <dbReference type="ARBA" id="ARBA00023180"/>
    </source>
</evidence>
<evidence type="ECO:0000256" key="16">
    <source>
        <dbReference type="ARBA" id="ARBA00034329"/>
    </source>
</evidence>
<evidence type="ECO:0000256" key="18">
    <source>
        <dbReference type="ARBA" id="ARBA00076526"/>
    </source>
</evidence>
<protein>
    <recommendedName>
        <fullName evidence="17">Beta-galactoside alpha-2,6-sialyltransferase 1</fullName>
        <ecNumber evidence="16">2.4.3.1</ecNumber>
    </recommendedName>
    <alternativeName>
        <fullName evidence="20">CMP-N-acetylneuraminate-beta-galactosamide-alpha-2,6-sialyltransferase 1</fullName>
    </alternativeName>
    <alternativeName>
        <fullName evidence="19">ST6Gal I</fullName>
    </alternativeName>
    <alternativeName>
        <fullName evidence="18">Sialyltransferase 1</fullName>
    </alternativeName>
</protein>
<reference evidence="21 22" key="1">
    <citation type="submission" date="2020-11" db="EMBL/GenBank/DDBJ databases">
        <authorList>
            <person name="Wallbank WR R."/>
            <person name="Pardo Diaz C."/>
            <person name="Kozak K."/>
            <person name="Martin S."/>
            <person name="Jiggins C."/>
            <person name="Moest M."/>
            <person name="Warren A I."/>
            <person name="Generalovic N T."/>
            <person name="Byers J.R.P. K."/>
            <person name="Montejo-Kovacevich G."/>
            <person name="Yen C E."/>
        </authorList>
    </citation>
    <scope>NUCLEOTIDE SEQUENCE [LARGE SCALE GENOMIC DNA]</scope>
</reference>
<comment type="similarity">
    <text evidence="4">Belongs to the glycosyltransferase 29 family.</text>
</comment>
<keyword evidence="8" id="KW-0812">Transmembrane</keyword>
<evidence type="ECO:0000256" key="3">
    <source>
        <dbReference type="ARBA" id="ARBA00004922"/>
    </source>
</evidence>
<keyword evidence="9" id="KW-0735">Signal-anchor</keyword>
<evidence type="ECO:0000256" key="15">
    <source>
        <dbReference type="ARBA" id="ARBA00034249"/>
    </source>
</evidence>
<evidence type="ECO:0000256" key="9">
    <source>
        <dbReference type="ARBA" id="ARBA00022968"/>
    </source>
</evidence>
<dbReference type="Gene3D" id="3.90.1480.20">
    <property type="entry name" value="Glycosyl transferase family 29"/>
    <property type="match status" value="1"/>
</dbReference>
<evidence type="ECO:0000313" key="22">
    <source>
        <dbReference type="Proteomes" id="UP000594454"/>
    </source>
</evidence>
<evidence type="ECO:0000256" key="10">
    <source>
        <dbReference type="ARBA" id="ARBA00022989"/>
    </source>
</evidence>
<dbReference type="GO" id="GO:0005576">
    <property type="term" value="C:extracellular region"/>
    <property type="evidence" value="ECO:0007669"/>
    <property type="project" value="UniProtKB-SubCell"/>
</dbReference>
<keyword evidence="10" id="KW-1133">Transmembrane helix</keyword>